<evidence type="ECO:0000256" key="4">
    <source>
        <dbReference type="ARBA" id="ARBA00022840"/>
    </source>
</evidence>
<feature type="domain" description="Helicase C-terminal" evidence="6">
    <location>
        <begin position="337"/>
        <end position="478"/>
    </location>
</feature>
<evidence type="ECO:0000256" key="1">
    <source>
        <dbReference type="ARBA" id="ARBA00022741"/>
    </source>
</evidence>
<keyword evidence="2" id="KW-0378">Hydrolase</keyword>
<sequence>MKNKPGLTKKKNGKLNIRFGKMISIAKTDLTPDLSNFLKKELNFLNPGFVIKERMGLSTYKTERFFKLIQESADQISIPRGFLTQLLEYCHSKSIDFILEDDRQNLPKTKFKSKIEAYDYQQEIIDKSHNCDGGVIVAPPGGGKTVIGLSIIDKQSQPALILVHRAQLLSQWKERITQFLGVPKKEIGQFCGSKKKLGKQITVAMMQTLTRLNESEIAEIASKVGTVIIDECHHIPATTFREVIVQFNPKYIYGLTATPQRKYHDESLIFHYIGPIIATLDQKSASTGTLFSELADSQPKTKLIIRSTTLNIPFTPKIDQYDLLSKLVIFNDTRNLQIVADILELVKQGKKIIVLTERKDHVDVLSLYLRGKADVITPTGDDSVKSRRDKMISIQQSNFQILLATGQLLGEGFDLPILDVLVLAYPFSFEGKLIQYIGRIERGNQNRIINDYHDELTPVLSRMYKSRLRHYKKRGWVQ</sequence>
<feature type="domain" description="Helicase ATP-binding" evidence="5">
    <location>
        <begin position="125"/>
        <end position="277"/>
    </location>
</feature>
<evidence type="ECO:0008006" key="9">
    <source>
        <dbReference type="Google" id="ProtNLM"/>
    </source>
</evidence>
<dbReference type="InterPro" id="IPR001650">
    <property type="entry name" value="Helicase_C-like"/>
</dbReference>
<dbReference type="InterPro" id="IPR027417">
    <property type="entry name" value="P-loop_NTPase"/>
</dbReference>
<dbReference type="Gene3D" id="3.40.50.300">
    <property type="entry name" value="P-loop containing nucleotide triphosphate hydrolases"/>
    <property type="match status" value="2"/>
</dbReference>
<keyword evidence="4" id="KW-0067">ATP-binding</keyword>
<dbReference type="PROSITE" id="PS51192">
    <property type="entry name" value="HELICASE_ATP_BIND_1"/>
    <property type="match status" value="1"/>
</dbReference>
<dbReference type="InterPro" id="IPR014001">
    <property type="entry name" value="Helicase_ATP-bd"/>
</dbReference>
<dbReference type="SUPFAM" id="SSF52540">
    <property type="entry name" value="P-loop containing nucleoside triphosphate hydrolases"/>
    <property type="match status" value="2"/>
</dbReference>
<organism evidence="7 8">
    <name type="scientific">Candidatus Collierbacteria bacterium CG22_combo_CG10-13_8_21_14_all_43_12</name>
    <dbReference type="NCBI Taxonomy" id="1974537"/>
    <lineage>
        <taxon>Bacteria</taxon>
        <taxon>Candidatus Collieribacteriota</taxon>
    </lineage>
</organism>
<dbReference type="Proteomes" id="UP000231136">
    <property type="component" value="Unassembled WGS sequence"/>
</dbReference>
<dbReference type="PROSITE" id="PS51194">
    <property type="entry name" value="HELICASE_CTER"/>
    <property type="match status" value="1"/>
</dbReference>
<dbReference type="InterPro" id="IPR050615">
    <property type="entry name" value="ATP-dep_DNA_Helicase"/>
</dbReference>
<reference evidence="7 8" key="1">
    <citation type="submission" date="2017-09" db="EMBL/GenBank/DDBJ databases">
        <title>Depth-based differentiation of microbial function through sediment-hosted aquifers and enrichment of novel symbionts in the deep terrestrial subsurface.</title>
        <authorList>
            <person name="Probst A.J."/>
            <person name="Ladd B."/>
            <person name="Jarett J.K."/>
            <person name="Geller-Mcgrath D.E."/>
            <person name="Sieber C.M."/>
            <person name="Emerson J.B."/>
            <person name="Anantharaman K."/>
            <person name="Thomas B.C."/>
            <person name="Malmstrom R."/>
            <person name="Stieglmeier M."/>
            <person name="Klingl A."/>
            <person name="Woyke T."/>
            <person name="Ryan C.M."/>
            <person name="Banfield J.F."/>
        </authorList>
    </citation>
    <scope>NUCLEOTIDE SEQUENCE [LARGE SCALE GENOMIC DNA]</scope>
    <source>
        <strain evidence="7">CG22_combo_CG10-13_8_21_14_all_43_12</strain>
    </source>
</reference>
<dbReference type="GO" id="GO:0016787">
    <property type="term" value="F:hydrolase activity"/>
    <property type="evidence" value="ECO:0007669"/>
    <property type="project" value="UniProtKB-KW"/>
</dbReference>
<dbReference type="EMBL" id="PCTR01000103">
    <property type="protein sequence ID" value="PIP85624.1"/>
    <property type="molecule type" value="Genomic_DNA"/>
</dbReference>
<keyword evidence="3" id="KW-0347">Helicase</keyword>
<dbReference type="AlphaFoldDB" id="A0A2H0DU02"/>
<name>A0A2H0DU02_9BACT</name>
<dbReference type="GO" id="GO:0004386">
    <property type="term" value="F:helicase activity"/>
    <property type="evidence" value="ECO:0007669"/>
    <property type="project" value="UniProtKB-KW"/>
</dbReference>
<evidence type="ECO:0000256" key="3">
    <source>
        <dbReference type="ARBA" id="ARBA00022806"/>
    </source>
</evidence>
<comment type="caution">
    <text evidence="7">The sequence shown here is derived from an EMBL/GenBank/DDBJ whole genome shotgun (WGS) entry which is preliminary data.</text>
</comment>
<dbReference type="PANTHER" id="PTHR11274:SF12">
    <property type="entry name" value="HELICASE, POSSIBLE DNA REPAIR RAD25"/>
    <property type="match status" value="1"/>
</dbReference>
<evidence type="ECO:0000313" key="8">
    <source>
        <dbReference type="Proteomes" id="UP000231136"/>
    </source>
</evidence>
<evidence type="ECO:0000259" key="6">
    <source>
        <dbReference type="PROSITE" id="PS51194"/>
    </source>
</evidence>
<evidence type="ECO:0000256" key="2">
    <source>
        <dbReference type="ARBA" id="ARBA00022801"/>
    </source>
</evidence>
<dbReference type="GO" id="GO:0003677">
    <property type="term" value="F:DNA binding"/>
    <property type="evidence" value="ECO:0007669"/>
    <property type="project" value="InterPro"/>
</dbReference>
<evidence type="ECO:0000313" key="7">
    <source>
        <dbReference type="EMBL" id="PIP85624.1"/>
    </source>
</evidence>
<protein>
    <recommendedName>
        <fullName evidence="9">Restriction endonuclease subunit R</fullName>
    </recommendedName>
</protein>
<evidence type="ECO:0000259" key="5">
    <source>
        <dbReference type="PROSITE" id="PS51192"/>
    </source>
</evidence>
<dbReference type="InterPro" id="IPR006935">
    <property type="entry name" value="Helicase/UvrB_N"/>
</dbReference>
<dbReference type="Pfam" id="PF04851">
    <property type="entry name" value="ResIII"/>
    <property type="match status" value="1"/>
</dbReference>
<accession>A0A2H0DU02</accession>
<dbReference type="SMART" id="SM00487">
    <property type="entry name" value="DEXDc"/>
    <property type="match status" value="1"/>
</dbReference>
<proteinExistence type="predicted"/>
<dbReference type="CDD" id="cd18785">
    <property type="entry name" value="SF2_C"/>
    <property type="match status" value="1"/>
</dbReference>
<gene>
    <name evidence="7" type="ORF">COW83_03295</name>
</gene>
<keyword evidence="1" id="KW-0547">Nucleotide-binding</keyword>
<dbReference type="CDD" id="cd17926">
    <property type="entry name" value="DEXHc_RE"/>
    <property type="match status" value="1"/>
</dbReference>
<dbReference type="GO" id="GO:0005524">
    <property type="term" value="F:ATP binding"/>
    <property type="evidence" value="ECO:0007669"/>
    <property type="project" value="UniProtKB-KW"/>
</dbReference>
<dbReference type="Pfam" id="PF00271">
    <property type="entry name" value="Helicase_C"/>
    <property type="match status" value="1"/>
</dbReference>
<dbReference type="PANTHER" id="PTHR11274">
    <property type="entry name" value="RAD25/XP-B DNA REPAIR HELICASE"/>
    <property type="match status" value="1"/>
</dbReference>